<name>A0A1M6DS57_9CLOT</name>
<organism evidence="2 3">
    <name type="scientific">Clostridium intestinale DSM 6191</name>
    <dbReference type="NCBI Taxonomy" id="1121320"/>
    <lineage>
        <taxon>Bacteria</taxon>
        <taxon>Bacillati</taxon>
        <taxon>Bacillota</taxon>
        <taxon>Clostridia</taxon>
        <taxon>Eubacteriales</taxon>
        <taxon>Clostridiaceae</taxon>
        <taxon>Clostridium</taxon>
    </lineage>
</organism>
<dbReference type="AlphaFoldDB" id="A0A1M6DS57"/>
<accession>A0A1M6DS57</accession>
<proteinExistence type="predicted"/>
<dbReference type="GO" id="GO:0006313">
    <property type="term" value="P:DNA transposition"/>
    <property type="evidence" value="ECO:0007669"/>
    <property type="project" value="InterPro"/>
</dbReference>
<sequence length="360" mass="42785">MNHDKILEIINKYFYNKSIEIKEEYIYSKKDIKNAENVFKVEVNKDCPVCKNSENVIKYGKSKKGIQRYRCKKCCKNFSDITSSPLSYSKKPIDMWIKYMFCIKEKLTLRKIAEILNIDLKTSFHWRHKILSVIGTKIMNKKLFNIEVEEIRLKESFKGNHSINKKFSITRLDKESYMLNGQILKRENIIILNCKDIEDNKFIKPSSKSFVNREILHTILKPIIDEKSRYIATPRNWTYFHFAKDNNMKVIIDGSMGFNTKYFEKLVILNTCGMHNKEIIKRGREFKKFLKSFHNVASKYLSFYINWFVITLEETNISLGLLKKFITGKKQLRAEDFKIVNYRGDIFRDANFCDETVCEF</sequence>
<evidence type="ECO:0000259" key="1">
    <source>
        <dbReference type="Pfam" id="PF03811"/>
    </source>
</evidence>
<dbReference type="EMBL" id="FQXU01000019">
    <property type="protein sequence ID" value="SHI75959.1"/>
    <property type="molecule type" value="Genomic_DNA"/>
</dbReference>
<protein>
    <submittedName>
        <fullName evidence="2">Transposase</fullName>
    </submittedName>
</protein>
<dbReference type="Pfam" id="PF03811">
    <property type="entry name" value="Zn_ribbon_InsA"/>
    <property type="match status" value="1"/>
</dbReference>
<gene>
    <name evidence="2" type="ORF">SAMN02745941_04304</name>
</gene>
<evidence type="ECO:0000313" key="3">
    <source>
        <dbReference type="Proteomes" id="UP000184241"/>
    </source>
</evidence>
<evidence type="ECO:0000313" key="2">
    <source>
        <dbReference type="EMBL" id="SHI75959.1"/>
    </source>
</evidence>
<reference evidence="2 3" key="1">
    <citation type="submission" date="2016-11" db="EMBL/GenBank/DDBJ databases">
        <authorList>
            <person name="Jaros S."/>
            <person name="Januszkiewicz K."/>
            <person name="Wedrychowicz H."/>
        </authorList>
    </citation>
    <scope>NUCLEOTIDE SEQUENCE [LARGE SCALE GENOMIC DNA]</scope>
    <source>
        <strain evidence="2 3">DSM 6191</strain>
    </source>
</reference>
<feature type="domain" description="InsA N-terminal zinc ribbon" evidence="1">
    <location>
        <begin position="43"/>
        <end position="74"/>
    </location>
</feature>
<dbReference type="InterPro" id="IPR003220">
    <property type="entry name" value="InsA_N_dom_Znf"/>
</dbReference>
<dbReference type="RefSeq" id="WP_073022611.1">
    <property type="nucleotide sequence ID" value="NZ_FQXU01000019.1"/>
</dbReference>
<dbReference type="Proteomes" id="UP000184241">
    <property type="component" value="Unassembled WGS sequence"/>
</dbReference>